<dbReference type="AlphaFoldDB" id="A0AAN8L3L3"/>
<keyword evidence="2" id="KW-1185">Reference proteome</keyword>
<proteinExistence type="predicted"/>
<evidence type="ECO:0000313" key="2">
    <source>
        <dbReference type="Proteomes" id="UP001356427"/>
    </source>
</evidence>
<reference evidence="1 2" key="1">
    <citation type="submission" date="2021-04" db="EMBL/GenBank/DDBJ databases">
        <authorList>
            <person name="De Guttry C."/>
            <person name="Zahm M."/>
            <person name="Klopp C."/>
            <person name="Cabau C."/>
            <person name="Louis A."/>
            <person name="Berthelot C."/>
            <person name="Parey E."/>
            <person name="Roest Crollius H."/>
            <person name="Montfort J."/>
            <person name="Robinson-Rechavi M."/>
            <person name="Bucao C."/>
            <person name="Bouchez O."/>
            <person name="Gislard M."/>
            <person name="Lluch J."/>
            <person name="Milhes M."/>
            <person name="Lampietro C."/>
            <person name="Lopez Roques C."/>
            <person name="Donnadieu C."/>
            <person name="Braasch I."/>
            <person name="Desvignes T."/>
            <person name="Postlethwait J."/>
            <person name="Bobe J."/>
            <person name="Wedekind C."/>
            <person name="Guiguen Y."/>
        </authorList>
    </citation>
    <scope>NUCLEOTIDE SEQUENCE [LARGE SCALE GENOMIC DNA]</scope>
    <source>
        <strain evidence="1">Cs_M1</strain>
        <tissue evidence="1">Blood</tissue>
    </source>
</reference>
<name>A0AAN8L3L3_9TELE</name>
<evidence type="ECO:0000313" key="1">
    <source>
        <dbReference type="EMBL" id="KAK6300389.1"/>
    </source>
</evidence>
<dbReference type="EMBL" id="JAGTTL010000027">
    <property type="protein sequence ID" value="KAK6300389.1"/>
    <property type="molecule type" value="Genomic_DNA"/>
</dbReference>
<accession>A0AAN8L3L3</accession>
<protein>
    <submittedName>
        <fullName evidence="1">Uncharacterized protein</fullName>
    </submittedName>
</protein>
<organism evidence="1 2">
    <name type="scientific">Coregonus suidteri</name>
    <dbReference type="NCBI Taxonomy" id="861788"/>
    <lineage>
        <taxon>Eukaryota</taxon>
        <taxon>Metazoa</taxon>
        <taxon>Chordata</taxon>
        <taxon>Craniata</taxon>
        <taxon>Vertebrata</taxon>
        <taxon>Euteleostomi</taxon>
        <taxon>Actinopterygii</taxon>
        <taxon>Neopterygii</taxon>
        <taxon>Teleostei</taxon>
        <taxon>Protacanthopterygii</taxon>
        <taxon>Salmoniformes</taxon>
        <taxon>Salmonidae</taxon>
        <taxon>Coregoninae</taxon>
        <taxon>Coregonus</taxon>
    </lineage>
</organism>
<gene>
    <name evidence="1" type="ORF">J4Q44_G00284870</name>
</gene>
<sequence length="182" mass="20545">MSTVQYWLRCCFLMDLERQVEFGKGLRKSKAKSGLCFSHKKIPHQYIKSGSFPYTTYLAANYPTPNLLVGCMYLILYEWFEISFYVLRVGLHFWFVLRGPDCQNNRTCTLSVQNIRNTLLILSCTPFCPHNSLNSSGMDSTRCQKRSTGMLAYVDSNASHSCVKLAGCPLGGGPFLIHTGNC</sequence>
<dbReference type="Proteomes" id="UP001356427">
    <property type="component" value="Unassembled WGS sequence"/>
</dbReference>
<comment type="caution">
    <text evidence="1">The sequence shown here is derived from an EMBL/GenBank/DDBJ whole genome shotgun (WGS) entry which is preliminary data.</text>
</comment>